<reference evidence="5 6" key="1">
    <citation type="submission" date="2019-02" db="EMBL/GenBank/DDBJ databases">
        <title>Genome sequencing of the rare red list fungi Antrodiella citrinella (Flaviporus citrinellus).</title>
        <authorList>
            <person name="Buettner E."/>
            <person name="Kellner H."/>
        </authorList>
    </citation>
    <scope>NUCLEOTIDE SEQUENCE [LARGE SCALE GENOMIC DNA]</scope>
    <source>
        <strain evidence="5 6">DSM 108506</strain>
    </source>
</reference>
<gene>
    <name evidence="5" type="ORF">EUX98_g5377</name>
</gene>
<name>A0A4S4MRW3_9APHY</name>
<protein>
    <recommendedName>
        <fullName evidence="4">Fcf2 pre-rRNA processing C-terminal domain-containing protein</fullName>
    </recommendedName>
</protein>
<dbReference type="Proteomes" id="UP000308730">
    <property type="component" value="Unassembled WGS sequence"/>
</dbReference>
<evidence type="ECO:0000313" key="6">
    <source>
        <dbReference type="Proteomes" id="UP000308730"/>
    </source>
</evidence>
<keyword evidence="2" id="KW-0539">Nucleus</keyword>
<dbReference type="OrthoDB" id="427886at2759"/>
<dbReference type="GO" id="GO:0005730">
    <property type="term" value="C:nucleolus"/>
    <property type="evidence" value="ECO:0007669"/>
    <property type="project" value="UniProtKB-SubCell"/>
</dbReference>
<feature type="region of interest" description="Disordered" evidence="3">
    <location>
        <begin position="276"/>
        <end position="296"/>
    </location>
</feature>
<dbReference type="InterPro" id="IPR039883">
    <property type="entry name" value="Fcf2/DNTTIP2"/>
</dbReference>
<dbReference type="GO" id="GO:0003723">
    <property type="term" value="F:RNA binding"/>
    <property type="evidence" value="ECO:0007669"/>
    <property type="project" value="TreeGrafter"/>
</dbReference>
<evidence type="ECO:0000313" key="5">
    <source>
        <dbReference type="EMBL" id="THH28809.1"/>
    </source>
</evidence>
<dbReference type="InterPro" id="IPR014810">
    <property type="entry name" value="Fcf2_C"/>
</dbReference>
<dbReference type="PANTHER" id="PTHR21686">
    <property type="entry name" value="DEOXYNUCLEOTIDYLTRANSFERASE TERMINAL-INTERACTING PROTEIN 2"/>
    <property type="match status" value="1"/>
</dbReference>
<evidence type="ECO:0000256" key="2">
    <source>
        <dbReference type="ARBA" id="ARBA00023242"/>
    </source>
</evidence>
<dbReference type="AlphaFoldDB" id="A0A4S4MRW3"/>
<proteinExistence type="predicted"/>
<accession>A0A4S4MRW3</accession>
<comment type="caution">
    <text evidence="5">The sequence shown here is derived from an EMBL/GenBank/DDBJ whole genome shotgun (WGS) entry which is preliminary data.</text>
</comment>
<dbReference type="Pfam" id="PF08698">
    <property type="entry name" value="Fcf2"/>
    <property type="match status" value="1"/>
</dbReference>
<organism evidence="5 6">
    <name type="scientific">Antrodiella citrinella</name>
    <dbReference type="NCBI Taxonomy" id="2447956"/>
    <lineage>
        <taxon>Eukaryota</taxon>
        <taxon>Fungi</taxon>
        <taxon>Dikarya</taxon>
        <taxon>Basidiomycota</taxon>
        <taxon>Agaricomycotina</taxon>
        <taxon>Agaricomycetes</taxon>
        <taxon>Polyporales</taxon>
        <taxon>Steccherinaceae</taxon>
        <taxon>Antrodiella</taxon>
    </lineage>
</organism>
<dbReference type="GO" id="GO:0006396">
    <property type="term" value="P:RNA processing"/>
    <property type="evidence" value="ECO:0007669"/>
    <property type="project" value="TreeGrafter"/>
</dbReference>
<comment type="subcellular location">
    <subcellularLocation>
        <location evidence="1">Nucleus</location>
        <location evidence="1">Nucleolus</location>
    </subcellularLocation>
</comment>
<dbReference type="EMBL" id="SGPM01000156">
    <property type="protein sequence ID" value="THH28809.1"/>
    <property type="molecule type" value="Genomic_DNA"/>
</dbReference>
<evidence type="ECO:0000256" key="1">
    <source>
        <dbReference type="ARBA" id="ARBA00004604"/>
    </source>
</evidence>
<sequence>MALTTLEKGKGTVIPPISPSRKAPAESGSSSSSSDDTDSDSSNEEEISQDFINSFLEKAKQNAIARLQEQQNSVVQLPEEEEDVIQLEADAPELPLPLLDPGLLPASYIELGETRKAGPSKVRDIDAERAEKVTSTITAPERPVLSKELAKDGKPLTKKQVKAIKTSTAGKSWFDMPAPAEADLPRLHREYEALRLRVHLDPKRFYRKDEGEGKGIKGLPKHFALGTIVAESTPFGTANLDNLTRAARKRTLVDELVDDAESKSYAKKKFKELQQVRGARGKNTMSAKKAARKQKW</sequence>
<feature type="domain" description="Fcf2 pre-rRNA processing C-terminal" evidence="4">
    <location>
        <begin position="166"/>
        <end position="269"/>
    </location>
</feature>
<feature type="region of interest" description="Disordered" evidence="3">
    <location>
        <begin position="1"/>
        <end position="50"/>
    </location>
</feature>
<keyword evidence="6" id="KW-1185">Reference proteome</keyword>
<evidence type="ECO:0000259" key="4">
    <source>
        <dbReference type="Pfam" id="PF08698"/>
    </source>
</evidence>
<dbReference type="PANTHER" id="PTHR21686:SF12">
    <property type="entry name" value="DEOXYNUCLEOTIDYLTRANSFERASE TERMINAL-INTERACTING PROTEIN 2"/>
    <property type="match status" value="1"/>
</dbReference>
<feature type="compositionally biased region" description="Acidic residues" evidence="3">
    <location>
        <begin position="35"/>
        <end position="48"/>
    </location>
</feature>
<evidence type="ECO:0000256" key="3">
    <source>
        <dbReference type="SAM" id="MobiDB-lite"/>
    </source>
</evidence>